<accession>A0A061BEM8</accession>
<evidence type="ECO:0000313" key="11">
    <source>
        <dbReference type="EMBL" id="CDR47828.1"/>
    </source>
</evidence>
<name>A0A061BEM8_CYBFA</name>
<dbReference type="EMBL" id="LK052923">
    <property type="protein sequence ID" value="CDR47828.1"/>
    <property type="molecule type" value="Genomic_DNA"/>
</dbReference>
<dbReference type="UniPathway" id="UPA00196"/>
<gene>
    <name evidence="11" type="ORF">CYFA0S_38e00320g</name>
</gene>
<evidence type="ECO:0000256" key="7">
    <source>
        <dbReference type="ARBA" id="ARBA00022824"/>
    </source>
</evidence>
<evidence type="ECO:0000256" key="8">
    <source>
        <dbReference type="ARBA" id="ARBA00022989"/>
    </source>
</evidence>
<feature type="transmembrane region" description="Helical" evidence="10">
    <location>
        <begin position="139"/>
        <end position="157"/>
    </location>
</feature>
<reference evidence="11" key="1">
    <citation type="journal article" date="2014" name="Genome Announc.">
        <title>Genome sequence of the yeast Cyberlindnera fabianii (Hansenula fabianii).</title>
        <authorList>
            <person name="Freel K.C."/>
            <person name="Sarilar V."/>
            <person name="Neuveglise C."/>
            <person name="Devillers H."/>
            <person name="Friedrich A."/>
            <person name="Schacherer J."/>
        </authorList>
    </citation>
    <scope>NUCLEOTIDE SEQUENCE</scope>
    <source>
        <strain evidence="11">YJS4271</strain>
    </source>
</reference>
<evidence type="ECO:0000256" key="3">
    <source>
        <dbReference type="ARBA" id="ARBA00007978"/>
    </source>
</evidence>
<keyword evidence="9 10" id="KW-0472">Membrane</keyword>
<keyword evidence="8 10" id="KW-1133">Transmembrane helix</keyword>
<dbReference type="GO" id="GO:0005789">
    <property type="term" value="C:endoplasmic reticulum membrane"/>
    <property type="evidence" value="ECO:0007669"/>
    <property type="project" value="UniProtKB-SubCell"/>
</dbReference>
<evidence type="ECO:0000256" key="9">
    <source>
        <dbReference type="ARBA" id="ARBA00023136"/>
    </source>
</evidence>
<evidence type="ECO:0000256" key="6">
    <source>
        <dbReference type="ARBA" id="ARBA00022692"/>
    </source>
</evidence>
<comment type="subcellular location">
    <subcellularLocation>
        <location evidence="1">Endoplasmic reticulum membrane</location>
        <topology evidence="1">Multi-pass membrane protein</topology>
    </subcellularLocation>
</comment>
<evidence type="ECO:0000256" key="5">
    <source>
        <dbReference type="ARBA" id="ARBA00022502"/>
    </source>
</evidence>
<keyword evidence="5" id="KW-0337">GPI-anchor biosynthesis</keyword>
<feature type="transmembrane region" description="Helical" evidence="10">
    <location>
        <begin position="105"/>
        <end position="127"/>
    </location>
</feature>
<feature type="transmembrane region" description="Helical" evidence="10">
    <location>
        <begin position="169"/>
        <end position="186"/>
    </location>
</feature>
<dbReference type="OrthoDB" id="3980320at2759"/>
<keyword evidence="7" id="KW-0256">Endoplasmic reticulum</keyword>
<proteinExistence type="inferred from homology"/>
<evidence type="ECO:0000256" key="10">
    <source>
        <dbReference type="SAM" id="Phobius"/>
    </source>
</evidence>
<dbReference type="GO" id="GO:0006506">
    <property type="term" value="P:GPI anchor biosynthetic process"/>
    <property type="evidence" value="ECO:0007669"/>
    <property type="project" value="UniProtKB-UniPathway"/>
</dbReference>
<feature type="transmembrane region" description="Helical" evidence="10">
    <location>
        <begin position="198"/>
        <end position="216"/>
    </location>
</feature>
<protein>
    <recommendedName>
        <fullName evidence="4">Glycosylphosphatidylinositol anchor biosynthesis protein 11</fullName>
    </recommendedName>
</protein>
<dbReference type="PhylomeDB" id="A0A061BEM8"/>
<dbReference type="AlphaFoldDB" id="A0A061BEM8"/>
<dbReference type="InterPro" id="IPR009580">
    <property type="entry name" value="GPI_biosynthesis_protein_Pig-F"/>
</dbReference>
<comment type="pathway">
    <text evidence="2">Glycolipid biosynthesis; glycosylphosphatidylinositol-anchor biosynthesis.</text>
</comment>
<organism evidence="11">
    <name type="scientific">Cyberlindnera fabianii</name>
    <name type="common">Yeast</name>
    <name type="synonym">Hansenula fabianii</name>
    <dbReference type="NCBI Taxonomy" id="36022"/>
    <lineage>
        <taxon>Eukaryota</taxon>
        <taxon>Fungi</taxon>
        <taxon>Dikarya</taxon>
        <taxon>Ascomycota</taxon>
        <taxon>Saccharomycotina</taxon>
        <taxon>Saccharomycetes</taxon>
        <taxon>Phaffomycetales</taxon>
        <taxon>Phaffomycetaceae</taxon>
        <taxon>Cyberlindnera</taxon>
    </lineage>
</organism>
<evidence type="ECO:0000256" key="1">
    <source>
        <dbReference type="ARBA" id="ARBA00004477"/>
    </source>
</evidence>
<evidence type="ECO:0000256" key="2">
    <source>
        <dbReference type="ARBA" id="ARBA00004687"/>
    </source>
</evidence>
<dbReference type="Pfam" id="PF06699">
    <property type="entry name" value="PIG-F"/>
    <property type="match status" value="1"/>
</dbReference>
<sequence>MPPKRPLNKKTVSFSDSQTPQCSQDGQCVVPFSWKTLPVHIPTLVYSLFTQDLSPSNIVPLLTQYLYYLLAAQLLFSIPFNSIILEHRKSKPRTIKFSLGQDYSLILISLIIITLAVPPIYILLVAFGAPFTTYLPETLLLAAHITTLCLPSVVSCLKLAQLHPSFYKYFASVVIGGWLGAIAIPLDWDRPWQNWPMPIIGGAYLGATVGYTLGWVI</sequence>
<keyword evidence="6 10" id="KW-0812">Transmembrane</keyword>
<feature type="transmembrane region" description="Helical" evidence="10">
    <location>
        <begin position="65"/>
        <end position="84"/>
    </location>
</feature>
<comment type="similarity">
    <text evidence="3">Belongs to the PIGF family.</text>
</comment>
<evidence type="ECO:0000256" key="4">
    <source>
        <dbReference type="ARBA" id="ARBA00020927"/>
    </source>
</evidence>